<dbReference type="FunFam" id="3.10.490.20:FF:000001">
    <property type="entry name" value="dynein heavy chain 7, axonemal"/>
    <property type="match status" value="1"/>
</dbReference>
<dbReference type="InterPro" id="IPR024317">
    <property type="entry name" value="Dynein_heavy_chain_D4_dom"/>
</dbReference>
<feature type="domain" description="AAA+ ATPase" evidence="13">
    <location>
        <begin position="426"/>
        <end position="565"/>
    </location>
</feature>
<dbReference type="InterPro" id="IPR042222">
    <property type="entry name" value="Dynein_2_N"/>
</dbReference>
<keyword evidence="3" id="KW-0963">Cytoplasm</keyword>
<dbReference type="Gene3D" id="1.20.920.30">
    <property type="match status" value="1"/>
</dbReference>
<reference evidence="14" key="3">
    <citation type="submission" date="2025-09" db="UniProtKB">
        <authorList>
            <consortium name="Ensembl"/>
        </authorList>
    </citation>
    <scope>IDENTIFICATION</scope>
</reference>
<dbReference type="InterPro" id="IPR043157">
    <property type="entry name" value="Dynein_AAA1S"/>
</dbReference>
<dbReference type="FunFam" id="1.10.8.710:FF:000004">
    <property type="entry name" value="Dynein axonemal heavy chain 6"/>
    <property type="match status" value="1"/>
</dbReference>
<evidence type="ECO:0000256" key="3">
    <source>
        <dbReference type="ARBA" id="ARBA00022490"/>
    </source>
</evidence>
<dbReference type="InterPro" id="IPR027417">
    <property type="entry name" value="P-loop_NTPase"/>
</dbReference>
<keyword evidence="8" id="KW-0175">Coiled coil</keyword>
<keyword evidence="4" id="KW-0493">Microtubule</keyword>
<dbReference type="Proteomes" id="UP000694520">
    <property type="component" value="Chromosome 26"/>
</dbReference>
<organism evidence="14 15">
    <name type="scientific">Bos mutus grunniens</name>
    <name type="common">Wild yak</name>
    <name type="synonym">Bos grunniens</name>
    <dbReference type="NCBI Taxonomy" id="30521"/>
    <lineage>
        <taxon>Eukaryota</taxon>
        <taxon>Metazoa</taxon>
        <taxon>Chordata</taxon>
        <taxon>Craniata</taxon>
        <taxon>Vertebrata</taxon>
        <taxon>Euteleostomi</taxon>
        <taxon>Mammalia</taxon>
        <taxon>Eutheria</taxon>
        <taxon>Laurasiatheria</taxon>
        <taxon>Artiodactyla</taxon>
        <taxon>Ruminantia</taxon>
        <taxon>Pecora</taxon>
        <taxon>Bovidae</taxon>
        <taxon>Bovinae</taxon>
        <taxon>Bos</taxon>
    </lineage>
</organism>
<dbReference type="SMART" id="SM00382">
    <property type="entry name" value="AAA"/>
    <property type="match status" value="2"/>
</dbReference>
<dbReference type="GO" id="GO:0005874">
    <property type="term" value="C:microtubule"/>
    <property type="evidence" value="ECO:0007669"/>
    <property type="project" value="UniProtKB-KW"/>
</dbReference>
<dbReference type="FunFam" id="1.20.58.1120:FF:000005">
    <property type="entry name" value="Dynein, axonemal, heavy chain 12"/>
    <property type="match status" value="1"/>
</dbReference>
<accession>A0A8B9YY05</accession>
<dbReference type="SUPFAM" id="SSF52540">
    <property type="entry name" value="P-loop containing nucleoside triphosphate hydrolases"/>
    <property type="match status" value="3"/>
</dbReference>
<comment type="subcellular location">
    <subcellularLocation>
        <location evidence="1">Cytoplasm</location>
        <location evidence="1">Cytoskeleton</location>
        <location evidence="1">Cilium axoneme</location>
    </subcellularLocation>
</comment>
<keyword evidence="12" id="KW-0966">Cell projection</keyword>
<dbReference type="Pfam" id="PF12780">
    <property type="entry name" value="AAA_8"/>
    <property type="match status" value="1"/>
</dbReference>
<evidence type="ECO:0000256" key="11">
    <source>
        <dbReference type="ARBA" id="ARBA00023212"/>
    </source>
</evidence>
<evidence type="ECO:0000256" key="1">
    <source>
        <dbReference type="ARBA" id="ARBA00004430"/>
    </source>
</evidence>
<sequence>NTEKRTELFLLQTADSSCRSRFEPHLFSAKEVEKSLRIFSKSDFNRVGHFYLQDTSILCAVDDIQLLLDDHVIKTQTMCGSPFVKPIETECRKWEEKLVRVQEILDAWLKCQATWLYLEPIFSSEDIIAQMPEEGRKFAIVDNYWKSLMSQAVKDTRVLMAADQPRMAERLQEANLLLEDIQKGFFFLSNDELLEILSETKDPLRVQPHLKKCFEGIAKLEFTDSLEIVGMISSEKEIVPFKQKIYPAQAKGMVEKWLLQVEQMMLASMQEVIKLGIEAYVPRNQWVLQWPGQVVICVSSIFWTQEVSQALIEKTLPKSNDQIAQIVQLVRGKLSSGARLTLGALTVIDVHARDVVAKLSEDNVCDLNDFQWISQLRYYWDSKDVQVQMITTEALYGYEYLGNSPRLVITPLTDRCYRTLMGALKLNLGGAPEGPAGTGKTETTKDLAKALAKQCVVFNCSDGLDYKAMGKFFKGLAQAGAWACFDEFNRIEVEVLSVVAQQILSIQQAIIRKLKTFIFEGTELSLNPTCAVFITMNPGYAGRAELPDNLKALFRTVAMMVPDYALIGEISLYSMGFLDSRSLAQKIVATYRLCSEQLSSQHHYDYGMRAVKSVLTAAGNLKLKYPEENESVLLLRALLDVNLAKFLAQDVPLFQGIISDLFPGVILPQPDYVVFMEVLNANIKKMKLQPVPWFIGKIIQIYEMMLVRHGYMIVGDPMGGKTCAYKVLAAALAKQMEEFAVEYKIINPKAITMGQLYGCFDQVSHEWTDGVLANAFREQASSLSDDRKWIIFDGPVDAVWIENMNTVLDDNKKLCLMSGEIIQMSPKMSLIFEPADLEQASPATVSRCGMIYMEPHQLGWKPLKDSYMDTLPSSLTEEHKELFFLRFLFLLLDEIREVEEEESELFEGLTSQQIFLWLQGLFLFALVWTVAGTINADSRKKFDLFFRNLIMGMDNNNPRPKSVKLTKNNIFPERGNLVPVSELIIPTMETARQSFFLKTYLDHEIPMLFVGPTGTGKSVITNNFLLRLPKNTYLPNCINFSARTSANQTQDIIMSKLDRRRKGLFGPPIGKKAVVFVDDLNMPAKEVYGAQPPIELLRQWIDHGYWFDKKDTNKLDIVDVLLVTAMGPPGGGRNDITGRFTRHLNIISINAFEDDILTKIFSSIADWHFGKGYGKMMVQATMTIYKAAVENFLPTPSKSHYVFNLRDFSRVIQGLTVIKHLICAKHLICFIRLWIHEVYRVFYDRLIDHEDRQVFFNMVRETTSNCFKQSVEKVLIHLSPTGKIVDDNIRSLFFGDFFKPESDQKIYDEITDLKQLTVVMEYYLEEFNNISKAPMSLVMFRFAIEHISRICRVLKQDKGHLLLVGIGGSGRQSASKLSTFMNSYELYQIEITKSYSGNDWREDLKKIMLQSLAHSKKSEELELRIEYIIDHFTLSIYNNVCRSLFEKDKLLFSLLLTIGIMKEKKQINEEIWYFLLTGGIALDNPFPNPVSEWLSEKAWAEVVRASALPKLKGLMEHLEQNGNEWKFIYDSAWPHEETFPGSWKFLHGLERMVILRCLRPDKMIPAIRGFIAEHMGSVYIEAPTFDLQGSYSDSNCCAPLIFVLSPGADPMAGLLKFADDLGMGGTKTQTISLGQGQGPIAAKMINSAIRDGTWVVLQNCHLATSWMPALEKICEEVIVPESTNVGFRLWLTSYPSEKFPVSILQNGIKMTNEPPKGLRANLLRSYLNDPISDPVFFQSCTKAVMWQKLLFGLCFFHAIVQERRNFGPLGWNIPYEFNESDLRISMRQIQMFLNDYKEVPFDALTYLTGECNYGGRVTDDKDRRLLLSLLSMFYCKEIEQDHYFLAPGDTYYIPPHGSYQSYIDYLRNLPITAHPEVFGLHENADITKDNQETNQLFQGVLLTLPRQSGGSGKSPQDLAQDILSKLPNEFDLELVMKLYPVVYEESMNTVLRQELIRFNRLTEVVHRSLIDLGRAIKGQVLMSSELEDVFSSMLVGKVPAMWMAKSYPSLKPLGGYVADLLARLAFFQEWIDNGPPVVFWISGFYFTQSFLTGVSQNYARKYTIPIDHIGFEFEVGSNPEDGAYIKGLFLEGARWDRKKMQIGESFPKILYDPLPIIWLKPGESAMFLHQNIYVCPVYKTSARRGTLSTTGHSTNYVLSIELPTDRPQKHWINRGVASLCQLDN</sequence>
<dbReference type="InterPro" id="IPR035699">
    <property type="entry name" value="AAA_6"/>
</dbReference>
<reference evidence="14" key="2">
    <citation type="submission" date="2025-08" db="UniProtKB">
        <authorList>
            <consortium name="Ensembl"/>
        </authorList>
    </citation>
    <scope>IDENTIFICATION</scope>
</reference>
<dbReference type="GO" id="GO:0005930">
    <property type="term" value="C:axoneme"/>
    <property type="evidence" value="ECO:0007669"/>
    <property type="project" value="UniProtKB-SubCell"/>
</dbReference>
<dbReference type="Pfam" id="PF17857">
    <property type="entry name" value="AAA_lid_1"/>
    <property type="match status" value="1"/>
</dbReference>
<dbReference type="Pfam" id="PF12775">
    <property type="entry name" value="AAA_7"/>
    <property type="match status" value="1"/>
</dbReference>
<dbReference type="FunFam" id="3.40.50.300:FF:005585">
    <property type="entry name" value="Predicted protein"/>
    <property type="match status" value="1"/>
</dbReference>
<dbReference type="InterPro" id="IPR041589">
    <property type="entry name" value="DNAH3_AAA_lid_1"/>
</dbReference>
<dbReference type="Pfam" id="PF17852">
    <property type="entry name" value="Dynein_AAA_lid"/>
    <property type="match status" value="1"/>
</dbReference>
<keyword evidence="5" id="KW-0547">Nucleotide-binding</keyword>
<evidence type="ECO:0000313" key="14">
    <source>
        <dbReference type="Ensembl" id="ENSBGRP00000042272.1"/>
    </source>
</evidence>
<dbReference type="InterPro" id="IPR013602">
    <property type="entry name" value="Dynein_heavy_linker"/>
</dbReference>
<evidence type="ECO:0000256" key="10">
    <source>
        <dbReference type="ARBA" id="ARBA00023175"/>
    </source>
</evidence>
<keyword evidence="15" id="KW-1185">Reference proteome</keyword>
<protein>
    <submittedName>
        <fullName evidence="14">Dynein axonemal heavy chain 3</fullName>
    </submittedName>
</protein>
<dbReference type="GO" id="GO:0045505">
    <property type="term" value="F:dynein intermediate chain binding"/>
    <property type="evidence" value="ECO:0007669"/>
    <property type="project" value="InterPro"/>
</dbReference>
<evidence type="ECO:0000256" key="7">
    <source>
        <dbReference type="ARBA" id="ARBA00023017"/>
    </source>
</evidence>
<dbReference type="FunFam" id="1.20.920.30:FF:000002">
    <property type="entry name" value="Dynein axonemal heavy chain 3"/>
    <property type="match status" value="1"/>
</dbReference>
<keyword evidence="10" id="KW-0505">Motor protein</keyword>
<dbReference type="InterPro" id="IPR042219">
    <property type="entry name" value="AAA_lid_11_sf"/>
</dbReference>
<dbReference type="GO" id="GO:0030286">
    <property type="term" value="C:dynein complex"/>
    <property type="evidence" value="ECO:0007669"/>
    <property type="project" value="UniProtKB-KW"/>
</dbReference>
<dbReference type="FunFam" id="3.40.50.300:FF:001328">
    <property type="entry name" value="Dynein heavy chain 6, axonemal"/>
    <property type="match status" value="1"/>
</dbReference>
<dbReference type="InterPro" id="IPR043160">
    <property type="entry name" value="Dynein_C_barrel"/>
</dbReference>
<dbReference type="Gene3D" id="1.20.1270.280">
    <property type="match status" value="1"/>
</dbReference>
<comment type="similarity">
    <text evidence="2">Belongs to the dynein heavy chain family.</text>
</comment>
<dbReference type="Pfam" id="PF03028">
    <property type="entry name" value="Dynein_heavy"/>
    <property type="match status" value="1"/>
</dbReference>
<dbReference type="InterPro" id="IPR026983">
    <property type="entry name" value="DHC"/>
</dbReference>
<evidence type="ECO:0000256" key="6">
    <source>
        <dbReference type="ARBA" id="ARBA00022840"/>
    </source>
</evidence>
<name>A0A8B9YY05_BOSMU</name>
<dbReference type="Pfam" id="PF18199">
    <property type="entry name" value="Dynein_C"/>
    <property type="match status" value="1"/>
</dbReference>
<dbReference type="GeneTree" id="ENSGT00940000154959"/>
<dbReference type="FunFam" id="1.10.8.720:FF:000001">
    <property type="entry name" value="dynein heavy chain 7, axonemal"/>
    <property type="match status" value="1"/>
</dbReference>
<dbReference type="FunFam" id="1.20.1270.280:FF:000001">
    <property type="entry name" value="dynein heavy chain 7, axonemal"/>
    <property type="match status" value="1"/>
</dbReference>
<dbReference type="GO" id="GO:0051959">
    <property type="term" value="F:dynein light intermediate chain binding"/>
    <property type="evidence" value="ECO:0007669"/>
    <property type="project" value="InterPro"/>
</dbReference>
<evidence type="ECO:0000259" key="13">
    <source>
        <dbReference type="SMART" id="SM00382"/>
    </source>
</evidence>
<dbReference type="Gene3D" id="1.10.8.720">
    <property type="entry name" value="Region D6 of dynein motor"/>
    <property type="match status" value="1"/>
</dbReference>
<dbReference type="FunFam" id="3.40.50.300:FF:000362">
    <property type="entry name" value="Dynein, axonemal, heavy chain 6"/>
    <property type="match status" value="1"/>
</dbReference>
<dbReference type="Pfam" id="PF08393">
    <property type="entry name" value="DHC_N2"/>
    <property type="match status" value="1"/>
</dbReference>
<evidence type="ECO:0000256" key="5">
    <source>
        <dbReference type="ARBA" id="ARBA00022741"/>
    </source>
</evidence>
<evidence type="ECO:0000256" key="12">
    <source>
        <dbReference type="ARBA" id="ARBA00023273"/>
    </source>
</evidence>
<reference evidence="14" key="1">
    <citation type="submission" date="2019-05" db="EMBL/GenBank/DDBJ databases">
        <authorList>
            <person name="Zhang S."/>
            <person name="Liu J."/>
        </authorList>
    </citation>
    <scope>NUCLEOTIDE SEQUENCE [LARGE SCALE GENOMIC DNA]</scope>
</reference>
<evidence type="ECO:0000256" key="2">
    <source>
        <dbReference type="ARBA" id="ARBA00008887"/>
    </source>
</evidence>
<gene>
    <name evidence="14" type="primary">DNAH3</name>
</gene>
<dbReference type="FunFam" id="3.20.180.20:FF:000003">
    <property type="entry name" value="Dynein heavy chain 12, axonemal"/>
    <property type="match status" value="1"/>
</dbReference>
<evidence type="ECO:0000313" key="15">
    <source>
        <dbReference type="Proteomes" id="UP000694520"/>
    </source>
</evidence>
<dbReference type="FunFam" id="1.20.140.100:FF:000004">
    <property type="entry name" value="Dynein axonemal heavy chain 6"/>
    <property type="match status" value="1"/>
</dbReference>
<dbReference type="Ensembl" id="ENSBGRT00000049012.1">
    <property type="protein sequence ID" value="ENSBGRP00000042272.1"/>
    <property type="gene ID" value="ENSBGRG00000025929.1"/>
</dbReference>
<dbReference type="Gene3D" id="3.10.490.20">
    <property type="match status" value="1"/>
</dbReference>
<dbReference type="Pfam" id="PF18198">
    <property type="entry name" value="AAA_lid_11"/>
    <property type="match status" value="1"/>
</dbReference>
<keyword evidence="9" id="KW-0969">Cilium</keyword>
<keyword evidence="6" id="KW-0067">ATP-binding</keyword>
<evidence type="ECO:0000256" key="9">
    <source>
        <dbReference type="ARBA" id="ARBA00023069"/>
    </source>
</evidence>
<proteinExistence type="inferred from homology"/>
<dbReference type="InterPro" id="IPR003593">
    <property type="entry name" value="AAA+_ATPase"/>
</dbReference>
<dbReference type="Gene3D" id="1.20.140.100">
    <property type="entry name" value="Dynein heavy chain, N-terminal domain 2"/>
    <property type="match status" value="1"/>
</dbReference>
<dbReference type="Gene3D" id="3.20.180.20">
    <property type="entry name" value="Dynein heavy chain, N-terminal domain 2"/>
    <property type="match status" value="1"/>
</dbReference>
<dbReference type="GO" id="GO:0008569">
    <property type="term" value="F:minus-end-directed microtubule motor activity"/>
    <property type="evidence" value="ECO:0007669"/>
    <property type="project" value="InterPro"/>
</dbReference>
<dbReference type="Gene3D" id="1.10.8.710">
    <property type="match status" value="1"/>
</dbReference>
<dbReference type="InterPro" id="IPR042228">
    <property type="entry name" value="Dynein_linker_3"/>
</dbReference>
<dbReference type="Pfam" id="PF12774">
    <property type="entry name" value="AAA_6"/>
    <property type="match status" value="1"/>
</dbReference>
<feature type="domain" description="AAA+ ATPase" evidence="13">
    <location>
        <begin position="1003"/>
        <end position="1150"/>
    </location>
</feature>
<dbReference type="PANTHER" id="PTHR22878:SF71">
    <property type="entry name" value="DYNEIN, AXONEMAL, HEAVY CHAIN 3"/>
    <property type="match status" value="1"/>
</dbReference>
<dbReference type="PANTHER" id="PTHR22878">
    <property type="entry name" value="DYNEIN HEAVY CHAIN 6, AXONEMAL-LIKE-RELATED"/>
    <property type="match status" value="1"/>
</dbReference>
<evidence type="ECO:0000256" key="8">
    <source>
        <dbReference type="ARBA" id="ARBA00023054"/>
    </source>
</evidence>
<dbReference type="FunFam" id="3.40.50.300:FF:000063">
    <property type="entry name" value="dynein heavy chain 6, axonemal"/>
    <property type="match status" value="1"/>
</dbReference>
<evidence type="ECO:0000256" key="4">
    <source>
        <dbReference type="ARBA" id="ARBA00022701"/>
    </source>
</evidence>
<dbReference type="InterPro" id="IPR004273">
    <property type="entry name" value="Dynein_heavy_D6_P-loop"/>
</dbReference>
<dbReference type="Gene3D" id="1.20.58.1120">
    <property type="match status" value="1"/>
</dbReference>
<keyword evidence="7" id="KW-0243">Dynein</keyword>
<keyword evidence="11" id="KW-0206">Cytoskeleton</keyword>
<dbReference type="InterPro" id="IPR041466">
    <property type="entry name" value="Dynein_AAA5_ext"/>
</dbReference>
<dbReference type="GO" id="GO:0003341">
    <property type="term" value="P:cilium movement"/>
    <property type="evidence" value="ECO:0007669"/>
    <property type="project" value="UniProtKB-ARBA"/>
</dbReference>
<dbReference type="InterPro" id="IPR041228">
    <property type="entry name" value="Dynein_C"/>
</dbReference>
<dbReference type="Gene3D" id="3.40.50.300">
    <property type="entry name" value="P-loop containing nucleotide triphosphate hydrolases"/>
    <property type="match status" value="4"/>
</dbReference>
<dbReference type="GO" id="GO:0005524">
    <property type="term" value="F:ATP binding"/>
    <property type="evidence" value="ECO:0007669"/>
    <property type="project" value="UniProtKB-KW"/>
</dbReference>
<dbReference type="InterPro" id="IPR041658">
    <property type="entry name" value="AAA_lid_11"/>
</dbReference>